<protein>
    <recommendedName>
        <fullName evidence="3">amino-acid N-acetyltransferase</fullName>
        <ecNumber evidence="3">2.3.1.1</ecNumber>
    </recommendedName>
</protein>
<comment type="catalytic activity">
    <reaction evidence="6">
        <text>L-glutamate + acetyl-CoA = N-acetyl-L-glutamate + CoA + H(+)</text>
        <dbReference type="Rhea" id="RHEA:24292"/>
        <dbReference type="ChEBI" id="CHEBI:15378"/>
        <dbReference type="ChEBI" id="CHEBI:29985"/>
        <dbReference type="ChEBI" id="CHEBI:44337"/>
        <dbReference type="ChEBI" id="CHEBI:57287"/>
        <dbReference type="ChEBI" id="CHEBI:57288"/>
        <dbReference type="EC" id="2.3.1.1"/>
    </reaction>
</comment>
<dbReference type="InterPro" id="IPR036393">
    <property type="entry name" value="AceGlu_kinase-like_sf"/>
</dbReference>
<reference evidence="8 9" key="2">
    <citation type="submission" date="2019-09" db="EMBL/GenBank/DDBJ databases">
        <title>Complete Genome Sequence and Methylome Analysis of free living Spirochaetas.</title>
        <authorList>
            <person name="Leshcheva N."/>
            <person name="Mikheeva N."/>
        </authorList>
    </citation>
    <scope>NUCLEOTIDE SEQUENCE [LARGE SCALE GENOMIC DNA]</scope>
    <source>
        <strain evidence="8 9">P</strain>
    </source>
</reference>
<proteinExistence type="inferred from homology"/>
<dbReference type="NCBIfam" id="TIGR01890">
    <property type="entry name" value="N-Ac-Glu-synth"/>
    <property type="match status" value="1"/>
</dbReference>
<organism evidence="8 9">
    <name type="scientific">Thiospirochaeta perfilievii</name>
    <dbReference type="NCBI Taxonomy" id="252967"/>
    <lineage>
        <taxon>Bacteria</taxon>
        <taxon>Pseudomonadati</taxon>
        <taxon>Spirochaetota</taxon>
        <taxon>Spirochaetia</taxon>
        <taxon>Spirochaetales</taxon>
        <taxon>Spirochaetaceae</taxon>
        <taxon>Thiospirochaeta</taxon>
    </lineage>
</organism>
<dbReference type="PANTHER" id="PTHR30602">
    <property type="entry name" value="AMINO-ACID ACETYLTRANSFERASE"/>
    <property type="match status" value="1"/>
</dbReference>
<evidence type="ECO:0000256" key="6">
    <source>
        <dbReference type="ARBA" id="ARBA00048372"/>
    </source>
</evidence>
<dbReference type="GO" id="GO:0005737">
    <property type="term" value="C:cytoplasm"/>
    <property type="evidence" value="ECO:0007669"/>
    <property type="project" value="InterPro"/>
</dbReference>
<dbReference type="UniPathway" id="UPA00068">
    <property type="reaction ID" value="UER00106"/>
</dbReference>
<evidence type="ECO:0000313" key="8">
    <source>
        <dbReference type="EMBL" id="QEN04986.1"/>
    </source>
</evidence>
<keyword evidence="9" id="KW-1185">Reference proteome</keyword>
<feature type="domain" description="N-acetyltransferase" evidence="7">
    <location>
        <begin position="272"/>
        <end position="407"/>
    </location>
</feature>
<dbReference type="PIRSF" id="PIRSF000423">
    <property type="entry name" value="ArgA"/>
    <property type="match status" value="1"/>
</dbReference>
<evidence type="ECO:0000256" key="2">
    <source>
        <dbReference type="ARBA" id="ARBA00009145"/>
    </source>
</evidence>
<evidence type="ECO:0000256" key="5">
    <source>
        <dbReference type="ARBA" id="ARBA00023315"/>
    </source>
</evidence>
<dbReference type="Pfam" id="PF00696">
    <property type="entry name" value="AA_kinase"/>
    <property type="match status" value="1"/>
</dbReference>
<evidence type="ECO:0000256" key="1">
    <source>
        <dbReference type="ARBA" id="ARBA00004925"/>
    </source>
</evidence>
<dbReference type="EMBL" id="CP035807">
    <property type="protein sequence ID" value="QEN04986.1"/>
    <property type="molecule type" value="Genomic_DNA"/>
</dbReference>
<dbReference type="InterPro" id="IPR000182">
    <property type="entry name" value="GNAT_dom"/>
</dbReference>
<dbReference type="Gene3D" id="3.40.630.30">
    <property type="match status" value="1"/>
</dbReference>
<dbReference type="AlphaFoldDB" id="A0A5C1QEB0"/>
<sequence>MKRDKLRESVDLIREVFFYTRRFKNQTFVFQIENSIIEGENFHSLIKDLAMLKESGINIVIVPGAHDHIDRILKQYNVQTNSIDGIRISTSETIPFIKMAAFDVANSIMTSLSRSKIPAVIGNWVHARGKGVIKGIDYQETGVVDKIYRDPLFKVINDDLVPIFPCIGWNSLGKPYNISSRDLASSISITLGSSKLFFIGEHDKLGGVSQMSLKEAKQYRGYAQGLVELGVNACENGVTRVHIIDGRVEGIILKEIFSNTGEGTMIHSNAYEQIRPMINDDIPDVLKIMKPYIEDGILLSRTKEQMEECLHDFVVYEIDNKIHACGALHLKEDGFGEIAALATDLSSKTNGSGKAIVDYLLSRGEERNAKMIFVLTTKTSDWFESIGFKKGNIDDLPIWKKEKYNLERNSRIYIKKV</sequence>
<dbReference type="RefSeq" id="WP_149568227.1">
    <property type="nucleotide sequence ID" value="NZ_CP035807.1"/>
</dbReference>
<dbReference type="InterPro" id="IPR010167">
    <property type="entry name" value="NH2A_AcTrfase"/>
</dbReference>
<dbReference type="PANTHER" id="PTHR30602:SF12">
    <property type="entry name" value="AMINO-ACID ACETYLTRANSFERASE NAGS1, CHLOROPLASTIC-RELATED"/>
    <property type="match status" value="1"/>
</dbReference>
<dbReference type="GO" id="GO:0004042">
    <property type="term" value="F:L-glutamate N-acetyltransferase activity"/>
    <property type="evidence" value="ECO:0007669"/>
    <property type="project" value="InterPro"/>
</dbReference>
<accession>A0A5C1QEB0</accession>
<dbReference type="PROSITE" id="PS51186">
    <property type="entry name" value="GNAT"/>
    <property type="match status" value="1"/>
</dbReference>
<dbReference type="EC" id="2.3.1.1" evidence="3"/>
<dbReference type="OrthoDB" id="9802238at2"/>
<dbReference type="SUPFAM" id="SSF53633">
    <property type="entry name" value="Carbamate kinase-like"/>
    <property type="match status" value="1"/>
</dbReference>
<evidence type="ECO:0000256" key="4">
    <source>
        <dbReference type="ARBA" id="ARBA00022679"/>
    </source>
</evidence>
<dbReference type="Gene3D" id="3.40.1160.10">
    <property type="entry name" value="Acetylglutamate kinase-like"/>
    <property type="match status" value="1"/>
</dbReference>
<dbReference type="KEGG" id="sper:EW093_09785"/>
<evidence type="ECO:0000256" key="3">
    <source>
        <dbReference type="ARBA" id="ARBA00012697"/>
    </source>
</evidence>
<comment type="similarity">
    <text evidence="2">Belongs to the acetyltransferase family. ArgA subfamily.</text>
</comment>
<evidence type="ECO:0000259" key="7">
    <source>
        <dbReference type="PROSITE" id="PS51186"/>
    </source>
</evidence>
<gene>
    <name evidence="8" type="primary">argA</name>
    <name evidence="8" type="ORF">EW093_09785</name>
</gene>
<name>A0A5C1QEB0_9SPIO</name>
<dbReference type="InterPro" id="IPR016181">
    <property type="entry name" value="Acyl_CoA_acyltransferase"/>
</dbReference>
<comment type="pathway">
    <text evidence="1">Amino-acid biosynthesis; L-arginine biosynthesis; N(2)-acetyl-L-ornithine from L-glutamate: step 1/4.</text>
</comment>
<dbReference type="GO" id="GO:0006526">
    <property type="term" value="P:L-arginine biosynthetic process"/>
    <property type="evidence" value="ECO:0007669"/>
    <property type="project" value="UniProtKB-UniPathway"/>
</dbReference>
<reference evidence="8 9" key="1">
    <citation type="submission" date="2019-02" db="EMBL/GenBank/DDBJ databases">
        <authorList>
            <person name="Fomenkov A."/>
            <person name="Dubinina G."/>
            <person name="Grabovich M."/>
            <person name="Vincze T."/>
            <person name="Roberts R.J."/>
        </authorList>
    </citation>
    <scope>NUCLEOTIDE SEQUENCE [LARGE SCALE GENOMIC DNA]</scope>
    <source>
        <strain evidence="8 9">P</strain>
    </source>
</reference>
<dbReference type="Pfam" id="PF00583">
    <property type="entry name" value="Acetyltransf_1"/>
    <property type="match status" value="1"/>
</dbReference>
<evidence type="ECO:0000313" key="9">
    <source>
        <dbReference type="Proteomes" id="UP000323824"/>
    </source>
</evidence>
<keyword evidence="4 8" id="KW-0808">Transferase</keyword>
<dbReference type="Proteomes" id="UP000323824">
    <property type="component" value="Chromosome"/>
</dbReference>
<dbReference type="SUPFAM" id="SSF55729">
    <property type="entry name" value="Acyl-CoA N-acyltransferases (Nat)"/>
    <property type="match status" value="1"/>
</dbReference>
<dbReference type="HAMAP" id="MF_01105">
    <property type="entry name" value="N_acetyl_glu_synth"/>
    <property type="match status" value="1"/>
</dbReference>
<keyword evidence="5 8" id="KW-0012">Acyltransferase</keyword>
<dbReference type="InterPro" id="IPR001048">
    <property type="entry name" value="Asp/Glu/Uridylate_kinase"/>
</dbReference>